<accession>A0A437SSY5</accession>
<gene>
    <name evidence="2" type="ORF">EJK17_09720</name>
</gene>
<feature type="transmembrane region" description="Helical" evidence="1">
    <location>
        <begin position="32"/>
        <end position="51"/>
    </location>
</feature>
<evidence type="ECO:0000313" key="3">
    <source>
        <dbReference type="Proteomes" id="UP000288291"/>
    </source>
</evidence>
<dbReference type="RefSeq" id="WP_127796389.1">
    <property type="nucleotide sequence ID" value="NZ_ML136901.1"/>
</dbReference>
<comment type="caution">
    <text evidence="2">The sequence shown here is derived from an EMBL/GenBank/DDBJ whole genome shotgun (WGS) entry which is preliminary data.</text>
</comment>
<feature type="transmembrane region" description="Helical" evidence="1">
    <location>
        <begin position="9"/>
        <end position="26"/>
    </location>
</feature>
<name>A0A437SSY5_9LACO</name>
<sequence length="62" mass="7379">MKRFWYRQLTIIIIEVLSLISAFHLGDLTPELVWLTIVVVIVQFPISYFYTKHKINATKKKN</sequence>
<reference evidence="2 3" key="1">
    <citation type="submission" date="2018-12" db="EMBL/GenBank/DDBJ databases">
        <authorList>
            <person name="Meng J."/>
        </authorList>
    </citation>
    <scope>NUCLEOTIDE SEQUENCE [LARGE SCALE GENOMIC DNA]</scope>
    <source>
        <strain evidence="2 3">HT111-2</strain>
    </source>
</reference>
<keyword evidence="1" id="KW-1133">Transmembrane helix</keyword>
<keyword evidence="1" id="KW-0472">Membrane</keyword>
<organism evidence="2 3">
    <name type="scientific">Lactobacillus xujianguonis</name>
    <dbReference type="NCBI Taxonomy" id="2495899"/>
    <lineage>
        <taxon>Bacteria</taxon>
        <taxon>Bacillati</taxon>
        <taxon>Bacillota</taxon>
        <taxon>Bacilli</taxon>
        <taxon>Lactobacillales</taxon>
        <taxon>Lactobacillaceae</taxon>
        <taxon>Lactobacillus</taxon>
    </lineage>
</organism>
<evidence type="ECO:0000256" key="1">
    <source>
        <dbReference type="SAM" id="Phobius"/>
    </source>
</evidence>
<dbReference type="EMBL" id="RXIA01000033">
    <property type="protein sequence ID" value="RVU70051.1"/>
    <property type="molecule type" value="Genomic_DNA"/>
</dbReference>
<evidence type="ECO:0000313" key="2">
    <source>
        <dbReference type="EMBL" id="RVU70051.1"/>
    </source>
</evidence>
<dbReference type="AlphaFoldDB" id="A0A437SSY5"/>
<dbReference type="Proteomes" id="UP000288291">
    <property type="component" value="Unassembled WGS sequence"/>
</dbReference>
<keyword evidence="1" id="KW-0812">Transmembrane</keyword>
<protein>
    <submittedName>
        <fullName evidence="2">Uncharacterized protein</fullName>
    </submittedName>
</protein>
<proteinExistence type="predicted"/>
<keyword evidence="3" id="KW-1185">Reference proteome</keyword>